<reference evidence="3" key="1">
    <citation type="submission" date="2016-10" db="EMBL/GenBank/DDBJ databases">
        <authorList>
            <person name="Varghese N."/>
            <person name="Submissions S."/>
        </authorList>
    </citation>
    <scope>NUCLEOTIDE SEQUENCE [LARGE SCALE GENOMIC DNA]</scope>
    <source>
        <strain evidence="3">Gh-48</strain>
    </source>
</reference>
<gene>
    <name evidence="2" type="ORF">SAMN05192574_103377</name>
</gene>
<name>A0A1H8H379_9SPHI</name>
<keyword evidence="2" id="KW-0560">Oxidoreductase</keyword>
<dbReference type="GO" id="GO:0051920">
    <property type="term" value="F:peroxiredoxin activity"/>
    <property type="evidence" value="ECO:0007669"/>
    <property type="project" value="InterPro"/>
</dbReference>
<dbReference type="Proteomes" id="UP000198942">
    <property type="component" value="Unassembled WGS sequence"/>
</dbReference>
<dbReference type="SUPFAM" id="SSF69118">
    <property type="entry name" value="AhpD-like"/>
    <property type="match status" value="1"/>
</dbReference>
<dbReference type="PANTHER" id="PTHR35446">
    <property type="entry name" value="SI:CH211-175M2.5"/>
    <property type="match status" value="1"/>
</dbReference>
<dbReference type="InterPro" id="IPR029032">
    <property type="entry name" value="AhpD-like"/>
</dbReference>
<dbReference type="Pfam" id="PF02627">
    <property type="entry name" value="CMD"/>
    <property type="match status" value="1"/>
</dbReference>
<dbReference type="NCBIfam" id="TIGR00778">
    <property type="entry name" value="ahpD_dom"/>
    <property type="match status" value="1"/>
</dbReference>
<dbReference type="InterPro" id="IPR003779">
    <property type="entry name" value="CMD-like"/>
</dbReference>
<keyword evidence="2" id="KW-0575">Peroxidase</keyword>
<evidence type="ECO:0000313" key="2">
    <source>
        <dbReference type="EMBL" id="SEN50831.1"/>
    </source>
</evidence>
<keyword evidence="3" id="KW-1185">Reference proteome</keyword>
<dbReference type="AlphaFoldDB" id="A0A1H8H379"/>
<dbReference type="RefSeq" id="WP_091210707.1">
    <property type="nucleotide sequence ID" value="NZ_FOCL01000003.1"/>
</dbReference>
<dbReference type="EMBL" id="FOCL01000003">
    <property type="protein sequence ID" value="SEN50831.1"/>
    <property type="molecule type" value="Genomic_DNA"/>
</dbReference>
<feature type="domain" description="Carboxymuconolactone decarboxylase-like" evidence="1">
    <location>
        <begin position="50"/>
        <end position="118"/>
    </location>
</feature>
<dbReference type="PANTHER" id="PTHR35446:SF3">
    <property type="entry name" value="CMD DOMAIN-CONTAINING PROTEIN"/>
    <property type="match status" value="1"/>
</dbReference>
<sequence length="179" mass="19400">MKTFAIPTREQVTPENQAIFDTLTKVVGRVPNLFAVFATSDHALANYITLSNGKTSLRAKEKEAVNLIVSQVNDCAYCSAAHTAIAKMNGFTDDQIVEIRGGSASFDPKIDALVKVAKSITENKGHADHQVVENFYAAGYTQANLIDVVVAVGDKTITNYVYALTQVPVDWPAIPELVK</sequence>
<dbReference type="STRING" id="551995.SAMN05192574_103377"/>
<dbReference type="OrthoDB" id="9808310at2"/>
<evidence type="ECO:0000259" key="1">
    <source>
        <dbReference type="Pfam" id="PF02627"/>
    </source>
</evidence>
<evidence type="ECO:0000313" key="3">
    <source>
        <dbReference type="Proteomes" id="UP000198942"/>
    </source>
</evidence>
<dbReference type="Gene3D" id="1.20.1290.10">
    <property type="entry name" value="AhpD-like"/>
    <property type="match status" value="1"/>
</dbReference>
<proteinExistence type="predicted"/>
<protein>
    <submittedName>
        <fullName evidence="2">Alkylhydroperoxidase AhpD family core domain-containing protein</fullName>
    </submittedName>
</protein>
<accession>A0A1H8H379</accession>
<organism evidence="2 3">
    <name type="scientific">Mucilaginibacter gossypiicola</name>
    <dbReference type="NCBI Taxonomy" id="551995"/>
    <lineage>
        <taxon>Bacteria</taxon>
        <taxon>Pseudomonadati</taxon>
        <taxon>Bacteroidota</taxon>
        <taxon>Sphingobacteriia</taxon>
        <taxon>Sphingobacteriales</taxon>
        <taxon>Sphingobacteriaceae</taxon>
        <taxon>Mucilaginibacter</taxon>
    </lineage>
</organism>
<dbReference type="InterPro" id="IPR004675">
    <property type="entry name" value="AhpD_core"/>
</dbReference>